<evidence type="ECO:0000313" key="4">
    <source>
        <dbReference type="EMBL" id="CCA58969.1"/>
    </source>
</evidence>
<gene>
    <name evidence="4" type="ordered locus">SVEN_5683</name>
</gene>
<dbReference type="InterPro" id="IPR000086">
    <property type="entry name" value="NUDIX_hydrolase_dom"/>
</dbReference>
<proteinExistence type="predicted"/>
<evidence type="ECO:0000259" key="3">
    <source>
        <dbReference type="PROSITE" id="PS51462"/>
    </source>
</evidence>
<comment type="cofactor">
    <cofactor evidence="1">
        <name>Mg(2+)</name>
        <dbReference type="ChEBI" id="CHEBI:18420"/>
    </cofactor>
</comment>
<dbReference type="GO" id="GO:0016787">
    <property type="term" value="F:hydrolase activity"/>
    <property type="evidence" value="ECO:0007669"/>
    <property type="project" value="UniProtKB-KW"/>
</dbReference>
<dbReference type="Pfam" id="PF00293">
    <property type="entry name" value="NUDIX"/>
    <property type="match status" value="1"/>
</dbReference>
<dbReference type="Proteomes" id="UP000006854">
    <property type="component" value="Chromosome"/>
</dbReference>
<keyword evidence="2" id="KW-0378">Hydrolase</keyword>
<dbReference type="InterPro" id="IPR015797">
    <property type="entry name" value="NUDIX_hydrolase-like_dom_sf"/>
</dbReference>
<dbReference type="InterPro" id="IPR020084">
    <property type="entry name" value="NUDIX_hydrolase_CS"/>
</dbReference>
<dbReference type="eggNOG" id="COG1051">
    <property type="taxonomic scope" value="Bacteria"/>
</dbReference>
<accession>F2R9C6</accession>
<name>F2R9C6_STRVP</name>
<dbReference type="SUPFAM" id="SSF55811">
    <property type="entry name" value="Nudix"/>
    <property type="match status" value="2"/>
</dbReference>
<evidence type="ECO:0000256" key="1">
    <source>
        <dbReference type="ARBA" id="ARBA00001946"/>
    </source>
</evidence>
<dbReference type="KEGG" id="sve:SVEN_5683"/>
<keyword evidence="5" id="KW-1185">Reference proteome</keyword>
<dbReference type="CDD" id="cd18876">
    <property type="entry name" value="NUDIX_Hydrolase"/>
    <property type="match status" value="1"/>
</dbReference>
<evidence type="ECO:0000256" key="2">
    <source>
        <dbReference type="ARBA" id="ARBA00022801"/>
    </source>
</evidence>
<dbReference type="PROSITE" id="PS51462">
    <property type="entry name" value="NUDIX"/>
    <property type="match status" value="1"/>
</dbReference>
<dbReference type="PATRIC" id="fig|953739.5.peg.905"/>
<dbReference type="STRING" id="953739.SVEN_5683"/>
<dbReference type="PANTHER" id="PTHR43046">
    <property type="entry name" value="GDP-MANNOSE MANNOSYL HYDROLASE"/>
    <property type="match status" value="1"/>
</dbReference>
<protein>
    <recommendedName>
        <fullName evidence="3">Nudix hydrolase domain-containing protein</fullName>
    </recommendedName>
</protein>
<reference evidence="4 5" key="1">
    <citation type="journal article" date="2011" name="BMC Genomics">
        <title>Genome-wide analysis of the role of GlnR in Streptomyces venezuelae provides new insights into global nitrogen regulation in actinomycetes.</title>
        <authorList>
            <person name="Pullan S.T."/>
            <person name="Bibb M.J."/>
            <person name="Merrick M."/>
        </authorList>
    </citation>
    <scope>NUCLEOTIDE SEQUENCE [LARGE SCALE GENOMIC DNA]</scope>
    <source>
        <strain evidence="4">ATCC 10712</strain>
    </source>
</reference>
<dbReference type="PROSITE" id="PS00893">
    <property type="entry name" value="NUDIX_BOX"/>
    <property type="match status" value="1"/>
</dbReference>
<dbReference type="Gene3D" id="3.90.79.10">
    <property type="entry name" value="Nucleoside Triphosphate Pyrophosphohydrolase"/>
    <property type="match status" value="2"/>
</dbReference>
<sequence length="339" mass="36799">MWAGTSVLITDRRGRVLIQRVDYRTTCLLPGGAVDKDESPAQGAARELREELGVAMTVDRGLAVDWVSADSINTPADMRFPGEILHVYDGGTWNNEQIASIQLPEGEIDSVEFVEPSRLHALMSPGDARRALSALRARINNAGPALLEDGRPIAPTVLDRAGILSTPRARHHLPFHTGPAPEPLVVIQSWGWLLAPDGRVLLLVEPDTGSACLPGGTPEPQDSDNPLVTLRREAHEEAAAEFAEPLLLGHLSETNRPYARLRYAAPLTHLGPPDTDPATGRTHIRVLATPEQTLELFDWGPPAADQLAAVHQARTRFGIPRAEQQPVTELPDAADLTTW</sequence>
<dbReference type="HOGENOM" id="CLU_735508_0_0_11"/>
<dbReference type="AlphaFoldDB" id="F2R9C6"/>
<dbReference type="EMBL" id="FR845719">
    <property type="protein sequence ID" value="CCA58969.1"/>
    <property type="molecule type" value="Genomic_DNA"/>
</dbReference>
<evidence type="ECO:0000313" key="5">
    <source>
        <dbReference type="Proteomes" id="UP000006854"/>
    </source>
</evidence>
<dbReference type="PANTHER" id="PTHR43046:SF14">
    <property type="entry name" value="MUTT_NUDIX FAMILY PROTEIN"/>
    <property type="match status" value="1"/>
</dbReference>
<organism evidence="4 5">
    <name type="scientific">Streptomyces venezuelae (strain ATCC 10712 / CBS 650.69 / DSM 40230 / JCM 4526 / NBRC 13096 / PD 04745)</name>
    <dbReference type="NCBI Taxonomy" id="953739"/>
    <lineage>
        <taxon>Bacteria</taxon>
        <taxon>Bacillati</taxon>
        <taxon>Actinomycetota</taxon>
        <taxon>Actinomycetes</taxon>
        <taxon>Kitasatosporales</taxon>
        <taxon>Streptomycetaceae</taxon>
        <taxon>Streptomyces</taxon>
    </lineage>
</organism>
<feature type="domain" description="Nudix hydrolase" evidence="3">
    <location>
        <begin position="1"/>
        <end position="136"/>
    </location>
</feature>